<dbReference type="Proteomes" id="UP000838412">
    <property type="component" value="Chromosome 1"/>
</dbReference>
<evidence type="ECO:0000256" key="2">
    <source>
        <dbReference type="SAM" id="SignalP"/>
    </source>
</evidence>
<dbReference type="PANTHER" id="PTHR46007">
    <property type="entry name" value="MEDIATOR OF RNA POLYMERASE II TRANSCRIPTION SUBUNIT 12"/>
    <property type="match status" value="1"/>
</dbReference>
<name>A0A8J9YMZ6_BRALA</name>
<gene>
    <name evidence="3" type="primary">Hypp71</name>
    <name evidence="3" type="ORF">BLAG_LOCUS199</name>
</gene>
<organism evidence="3 4">
    <name type="scientific">Branchiostoma lanceolatum</name>
    <name type="common">Common lancelet</name>
    <name type="synonym">Amphioxus lanceolatum</name>
    <dbReference type="NCBI Taxonomy" id="7740"/>
    <lineage>
        <taxon>Eukaryota</taxon>
        <taxon>Metazoa</taxon>
        <taxon>Chordata</taxon>
        <taxon>Cephalochordata</taxon>
        <taxon>Leptocardii</taxon>
        <taxon>Amphioxiformes</taxon>
        <taxon>Branchiostomatidae</taxon>
        <taxon>Branchiostoma</taxon>
    </lineage>
</organism>
<evidence type="ECO:0000256" key="1">
    <source>
        <dbReference type="SAM" id="MobiDB-lite"/>
    </source>
</evidence>
<feature type="region of interest" description="Disordered" evidence="1">
    <location>
        <begin position="79"/>
        <end position="124"/>
    </location>
</feature>
<dbReference type="InterPro" id="IPR051647">
    <property type="entry name" value="Mediator_comp_sub12"/>
</dbReference>
<evidence type="ECO:0000313" key="3">
    <source>
        <dbReference type="EMBL" id="CAH1225858.1"/>
    </source>
</evidence>
<feature type="signal peptide" evidence="2">
    <location>
        <begin position="1"/>
        <end position="26"/>
    </location>
</feature>
<keyword evidence="4" id="KW-1185">Reference proteome</keyword>
<evidence type="ECO:0000313" key="4">
    <source>
        <dbReference type="Proteomes" id="UP000838412"/>
    </source>
</evidence>
<proteinExistence type="predicted"/>
<sequence>MAAPLVWTLCAAVMLSASTLQGEAAAKGNERKLVDDPGGLKHGAVLKKKTITDTTGHGNIRQETLDKLQHVLRLFKEVHKERDQSTAHKTVDAPSDPRDDEDWEPEPNGKREKTIGGPGAASTSKIDEDKVLDSVKMILGEKNIEAPDEDPSGSQSDMDRLLEEFAFLEVVRSRLSEDDNNAQEKKNIISSRGDVDLMTATRLVMQAMLQDCTRSTQNAIYDSGMYTAPNEQSILYNDILQELSSVYASLQTAGRQTDQSGLLSAVDSLERALGAEALTVIVIPKMGRQGSTQDGFQKPLLPQQDDQQAIVEEEVQKVQNAQLQGVLTKPESQVIQTAVQESPSAALTKVVQTVGDKAGQSLIDQLKTIKTIQKIQGDLTQSQVSKVLTGLQESPQEAMQVLQTVVQETTQKKTQATQQSKTVIQTLTSLGRLTTDDSDKITDALQKSPAKAVQTIIGVVGEKVDLSDTDRQRLVTVVQNNKDKLGSQDVASVVQAWQTSPQQAMSVITQTVGRKTGQTVSVHFTGSTQQVFQQPQQATFQQTAQQVQSVVQQAQLQGVLTQPESQAIQTAVQESPSAALTKVVQTVGDKAGKTPLDQLQTIQTIQKIQGDLTQSQVSKVLTGLQESPQKAMQVLQTVVQETTQKKTQATQQSKTVIQTLTSLGRLTTDDSDKITDAFKTSPADAIQTIIGVVGEKVDLSDTDRQRLVTVVQNNKDKLGSQDVASVVQAWQTSPQQAMSVITQTVGRKTGQTVSVHFTGSTQQVFQQPQQATFQQTAQQVQSVVQQAQLQGVLTQPESQAIQTAVQESPSAALTKVVQTVGDKAGKTPLDQLQTIQTIQKIQGDLTQSQVSKVLTGLQESPQKAMQVLQTVVQETTQKKTQATQQSKTVIQTLTSLGRLTTDDSDKITDAFKTSPADAIQTIIGVVGEKVDLSDTDRQRLVTVVQNNKDKLGSQDVASVVQAWQTSPQQAMSVITQTVGRKTGQTVSVHFTGSTQQVFQQPQQATFQQTAQQVQSVVQQAQLQGVLTQPESQAIQTAVQESPSAALTKVVQTVGDKAGKTPFDQLQTIQTIQKIQGDLTQSQVSKVLTGLQESPQNAMQVLQTVVQETTQKKTQATQQSKTVIQTLTSLGRLTTDDSDKITDAFKTSPADAIQTIIGVVGEKVDLSDTDRQRLVTVVQNNKDKLGSQDVASVVQAWQTSPQQAMSVITQTVGRKTGQTVSVHFTGSTQQVFQQPQQATFQQTAQQVQSVVQQAQLQGVLTQPESQAIQTAVQESPSAALTKVVQTVGDKAGKTPLDQLQTIQTIQKIQGDLTQSQVSKVLTGLQESPQKAMQVLQTVVQETTQKKTQATQQSKTVIQTLTSLGRLTTDDSDKITDAFKTSPADAIQTIIGVVGEKVDLSDTDRQRLVTVVQNNKDKLGSQDVASVVQAWQTSPQQAMSVITQTVGRKTGQTVSVHFTGSTQQVFQQPQQATFQQTAQQVQSVVQQAQLQGVLTQPESQAIQTAVQESPSAALTKVVQTVLQTVVQETTQKKTQATQQSKTVIQTLTSLGRLTTDNSDKITDAFKTSPADAIQTIIGVVGEKVDLSDTDRQRLVTVVQNNKDKLGSQDVASVVQAWQTSPQQAMSVITQTVGRKTGQTVSVHFTGSTQQVFQQPQQATFQQTAQQVQSVVQQAQLQGVLTQPESQAIQTAVQESPSAALTKVMQTVGDKAGKTPLDQLQTIQTIQKIQGDLTQSQVSKVLTGLQESPQKAMQVLQTVVQETTQKKTQATQQSKTVIQTLTSLGRLTTDDSDKITDAFKTSPADAIQTIIGVVGEKVDLSDTDRQRLVTVVQNNKDKLGSQDVASVVQAWQTSPQQAMSVITQTVGRKTGQTVSVHFTGSTQQVFQQPQQATFQQTAQQVQSVVQQAQLQGVLTQPESQAIQTAVQESPSAALTKVVQTVGDKAGKTPLDQLQTIQTIQKIQGDLTQSQVSKVLTGLQESPQKAMQVLQTVVQETTQKKTQATQQSKTVIQTLTSLGRLTTDDSDKITDAFKTSPADAIQTIIGVVGEKVDLSDTDRQRLVTVVQNNKDKLGSQDVASVVQAWQTSPQQAMSVITQTVGRKTGQTVSVHFTGSTQQVFQQPQQATFQQTAQQVQSVVQQAQLQGVLTQPESQAIQTAVQESPSAALTKVVQTVGDKAGKTPLDQLQTIQTIQKIQGDLTQSQVSKVLTGLQESPQKAMQVLQTVVQETTQKKTQATQQSKTVIQTLTSLGRLTTDDSDKITDAFKTSPADAIQTIIGVVGEKVDLSDTDRQRLVTVVQNNKDKLGSQDVASVVQAWQTSPQQAMSVITQTVGRKTGQTVSVHFTGSTQQVFQQPQQATFQQTAQQVQSVVQQAQLQGVLTQPESQAIQTAVQESPSAALTKVVQTVGDKAGKTPLDQLQTIQTIQKIQGDLTQSQVSKVLTGLQESPQKAMQVLQTVVQETTQKKTQATQQSKTVIQTLTSLGRLTTDDSDKITDAFKTSPADAIQTIIGVVGEKVDLSDTDRQRLVTVVQNNKDKLGSQDVASVVQAWQTSPQQAMSVITQTVGRKTGQTVSVHFTGSTQQVFQQPQQATFQQTAQQVQSVVQQAQLQGVLTQPESQAIQTAVQESPSAALTKVVQTVGDKAGKTPLDQLQTIQTIQKIQGDLTQSQTLTSLGRLTTDDSDKITDAFKTSPADAIQTIIGVVGEKVDLSDTDRQRLVTVVQNNKDKLGSQDVASVVQAWQTSPQQAMSVITQTVGRKTGQTVSVHFTGSTQQVFQQPQQATFQQTAQQVQSVVQQAQLQGVLTQPESQAIQTAVQESPSAALTKVVQTVGDKAGKTPLDQLQTIQTIQKIQGDLTQSQVSKVLTGLQESPQKAMQVLQTVVQETTQKKTQATQQSKTVIQTLTSLGRLTTDDSDKITDAFKTSPADAIQTIIGVVGEKVDLSDTDRQRLVTVVQNNKDKLGSQDVASVVQAWQTSPQQAMSVITQTVGRKTGQTVSVHFTGSTQQVFQQPQQATFQQTAQQVQSVVQQAQLQGVLTQPESQAIQTAVQESPSAALTKVVQTVGDKAGKTPLDQLQTIQTIQKIQGDLTQSQVSKVLTGLQESPQKAMQVLQTVVQETTQKKTQATQQSKTVIQTLTSLGRLTTDDSDKITDAFKTSPADAIQTIIGVVGEKVDLSDTDRQRLVTVVQNNKDKLGSQDVASVVQAWQTSPQQAMSVITQTVGRKTGQTVSVHFTGSTQQVFQQPQQATFQQTAQQVQSVVQQAQLQGVLTQPESQAIQTAVQESPSAALTKVVQTTTPDKITDAFKTSPADAIQTIIGVVGEKVDLSDTDRQRLVTVVQNNKDKLGSQDVASVVQAWQTSPQQAMSVITQTVGRKTGQTVSVHFTGSTQQVFQQPQQATFQQTAQQVQSVVQQAQLQGVLTQPESQAIQTAVQESPSAALTKVVQTVGDKAGKTPLDQLQTIQTIQKIQGDLTQNPDILGRLTTDDSDKITDAFKTSPADAIQTIIGVVGEKVDLSDTDRQRLVTVVQNNKDKLGSQDVASVVQAWQTSPQQAMSVITQTVGRKTGQTVSVHFTGSTQQVFQQPQQATFQQTAQQVQSVVQQAQLQGVLTQPESQAIQTAVQESTLGSFDKSCADVGDKAGKTPLDQLQTIQTIQKIQGDLTQSQVSKVLTGLQESPQKAMQTLTSLGRLTTDDSDKITDAFKTSPADAIQTIIGVVGEKVDLSDTDRQRLVTVVQNNKDKLGSQDVASVVQAWQTSPQQAMSVITQTVGRKTGQTVSVHFTGSTQQVFQQPQQATFQQTAQQVQSVVQQAQLQGVLTQPESQAIQTAVQESPSAALTKVVQTVGDKAGKRPLINCRQYRPFKRYKGTSLKVRSARS</sequence>
<feature type="compositionally biased region" description="Basic and acidic residues" evidence="1">
    <location>
        <begin position="79"/>
        <end position="97"/>
    </location>
</feature>
<dbReference type="GO" id="GO:0003713">
    <property type="term" value="F:transcription coactivator activity"/>
    <property type="evidence" value="ECO:0007669"/>
    <property type="project" value="TreeGrafter"/>
</dbReference>
<feature type="chain" id="PRO_5035441453" evidence="2">
    <location>
        <begin position="27"/>
        <end position="3875"/>
    </location>
</feature>
<dbReference type="GO" id="GO:0045944">
    <property type="term" value="P:positive regulation of transcription by RNA polymerase II"/>
    <property type="evidence" value="ECO:0007669"/>
    <property type="project" value="TreeGrafter"/>
</dbReference>
<dbReference type="EMBL" id="OV696686">
    <property type="protein sequence ID" value="CAH1225858.1"/>
    <property type="molecule type" value="Genomic_DNA"/>
</dbReference>
<reference evidence="3" key="1">
    <citation type="submission" date="2022-01" db="EMBL/GenBank/DDBJ databases">
        <authorList>
            <person name="Braso-Vives M."/>
        </authorList>
    </citation>
    <scope>NUCLEOTIDE SEQUENCE</scope>
</reference>
<accession>A0A8J9YMZ6</accession>
<dbReference type="GO" id="GO:0016592">
    <property type="term" value="C:mediator complex"/>
    <property type="evidence" value="ECO:0007669"/>
    <property type="project" value="TreeGrafter"/>
</dbReference>
<dbReference type="PANTHER" id="PTHR46007:SF8">
    <property type="entry name" value="C2H2-TYPE DOMAIN-CONTAINING PROTEIN"/>
    <property type="match status" value="1"/>
</dbReference>
<protein>
    <submittedName>
        <fullName evidence="3">Hypp71 protein</fullName>
    </submittedName>
</protein>
<keyword evidence="2" id="KW-0732">Signal</keyword>